<reference evidence="6 7" key="1">
    <citation type="submission" date="2022-04" db="EMBL/GenBank/DDBJ databases">
        <title>Positive selection, recombination, and allopatry shape intraspecific diversity of widespread and dominant cyanobacteria.</title>
        <authorList>
            <person name="Wei J."/>
            <person name="Shu W."/>
            <person name="Hu C."/>
        </authorList>
    </citation>
    <scope>NUCLEOTIDE SEQUENCE [LARGE SCALE GENOMIC DNA]</scope>
    <source>
        <strain evidence="6 7">GB2-A4</strain>
    </source>
</reference>
<comment type="pathway">
    <text evidence="1">Protein modification; protein ubiquitination.</text>
</comment>
<evidence type="ECO:0000313" key="6">
    <source>
        <dbReference type="EMBL" id="MEP0816791.1"/>
    </source>
</evidence>
<evidence type="ECO:0000256" key="1">
    <source>
        <dbReference type="ARBA" id="ARBA00004906"/>
    </source>
</evidence>
<dbReference type="Gene3D" id="3.30.1910.20">
    <property type="entry name" value="asparaginyl-tRNA synthetase, N-terminal domain"/>
    <property type="match status" value="1"/>
</dbReference>
<feature type="compositionally biased region" description="Polar residues" evidence="4">
    <location>
        <begin position="683"/>
        <end position="701"/>
    </location>
</feature>
<dbReference type="Pfam" id="PF07602">
    <property type="entry name" value="DUF1565"/>
    <property type="match status" value="1"/>
</dbReference>
<dbReference type="InterPro" id="IPR022441">
    <property type="entry name" value="Para_beta_helix_rpt-2"/>
</dbReference>
<feature type="compositionally biased region" description="Low complexity" evidence="4">
    <location>
        <begin position="602"/>
        <end position="618"/>
    </location>
</feature>
<feature type="region of interest" description="Disordered" evidence="4">
    <location>
        <begin position="602"/>
        <end position="727"/>
    </location>
</feature>
<evidence type="ECO:0000256" key="2">
    <source>
        <dbReference type="ARBA" id="ARBA00022737"/>
    </source>
</evidence>
<protein>
    <submittedName>
        <fullName evidence="6">DUF1565 domain-containing protein</fullName>
    </submittedName>
</protein>
<dbReference type="InterPro" id="IPR036680">
    <property type="entry name" value="SPOR-like_sf"/>
</dbReference>
<feature type="region of interest" description="Disordered" evidence="4">
    <location>
        <begin position="369"/>
        <end position="390"/>
    </location>
</feature>
<feature type="domain" description="SPOR" evidence="5">
    <location>
        <begin position="878"/>
        <end position="917"/>
    </location>
</feature>
<evidence type="ECO:0000256" key="3">
    <source>
        <dbReference type="ARBA" id="ARBA00022786"/>
    </source>
</evidence>
<dbReference type="PANTHER" id="PTHR22990">
    <property type="entry name" value="F-BOX ONLY PROTEIN"/>
    <property type="match status" value="1"/>
</dbReference>
<dbReference type="InterPro" id="IPR006626">
    <property type="entry name" value="PbH1"/>
</dbReference>
<organism evidence="6 7">
    <name type="scientific">Trichocoleus desertorum GB2-A4</name>
    <dbReference type="NCBI Taxonomy" id="2933944"/>
    <lineage>
        <taxon>Bacteria</taxon>
        <taxon>Bacillati</taxon>
        <taxon>Cyanobacteriota</taxon>
        <taxon>Cyanophyceae</taxon>
        <taxon>Leptolyngbyales</taxon>
        <taxon>Trichocoleusaceae</taxon>
        <taxon>Trichocoleus</taxon>
    </lineage>
</organism>
<dbReference type="NCBIfam" id="TIGR03804">
    <property type="entry name" value="para_beta_helix"/>
    <property type="match status" value="2"/>
</dbReference>
<dbReference type="EMBL" id="JAMPKM010000003">
    <property type="protein sequence ID" value="MEP0816791.1"/>
    <property type="molecule type" value="Genomic_DNA"/>
</dbReference>
<dbReference type="SMART" id="SM00722">
    <property type="entry name" value="CASH"/>
    <property type="match status" value="1"/>
</dbReference>
<dbReference type="InterPro" id="IPR007730">
    <property type="entry name" value="SPOR-like_dom"/>
</dbReference>
<gene>
    <name evidence="6" type="ORF">NC998_06755</name>
</gene>
<dbReference type="SMART" id="SM00710">
    <property type="entry name" value="PbH1"/>
    <property type="match status" value="6"/>
</dbReference>
<evidence type="ECO:0000259" key="5">
    <source>
        <dbReference type="PROSITE" id="PS51724"/>
    </source>
</evidence>
<keyword evidence="3" id="KW-0833">Ubl conjugation pathway</keyword>
<name>A0ABV0J4T8_9CYAN</name>
<dbReference type="Gene3D" id="2.160.20.10">
    <property type="entry name" value="Single-stranded right-handed beta-helix, Pectin lyase-like"/>
    <property type="match status" value="1"/>
</dbReference>
<proteinExistence type="predicted"/>
<accession>A0ABV0J4T8</accession>
<dbReference type="Proteomes" id="UP001464891">
    <property type="component" value="Unassembled WGS sequence"/>
</dbReference>
<dbReference type="SUPFAM" id="SSF51126">
    <property type="entry name" value="Pectin lyase-like"/>
    <property type="match status" value="1"/>
</dbReference>
<dbReference type="InterPro" id="IPR011050">
    <property type="entry name" value="Pectin_lyase_fold/virulence"/>
</dbReference>
<dbReference type="InterPro" id="IPR051550">
    <property type="entry name" value="SCF-Subunits/Alg-Epimerases"/>
</dbReference>
<dbReference type="Gene3D" id="3.30.70.1070">
    <property type="entry name" value="Sporulation related repeat"/>
    <property type="match status" value="1"/>
</dbReference>
<sequence>MTPDNYQSLIQPPSSHVGWYASNRLFSHSLMGVGLTIAAWAGWSTEPAIAQFDGSDGSMQLAQVPARARAMSSLNLLYVNPVAGDDTVGDGGERAPFKTITQALKAAQPNTVIVLIPGTYSAQTGEVFPLKLKPGVTIQGDTRTRGKDILIQGGAPYLSPTFASQNITILGVHQAGLAGVTVTNPNPRGYGLWIESASPVILENTFTGNTHDGISVVGSSAPVVRGNYFYANGANGITIYGNSRPEVRENLFIKTGFGINVAQDAAPTIIGNRIVQNQDGIVVQANAQPIIRGNLIEQNLRDGVVAIAQARPDLGSAADPGANIFSNNGRFDINSSASSQAVSAFGNELSSDRTSGRIDLAGTALASTASTTPSVSVAPTSSPASIAARPITNSDKSATIAPLEVRVEPFKPVSTAQAIATAPTTPALPTIKADFPALKILPKAAPPAEPTVSVKPTTVPTPVAASAPPKSPVVEVAAKVPPAVPKPTVATVSEPPPPTANVTNSTVSTSLVTPATVVVANPRPAVTTTKPVTTEPVAIAIEVPTPEPAAPQPVATPIEVPRPKAISPVVQATQPSQPSVTSPPPGSAIAIEVPPPEAAPAIATAPSKPTAPAIATAPPKAPPVPSMTAAAFPVPSELKPTSKKTEKPAAKVAAQPSPALRPQPIAAYSFRNRRPVPPPISTAPRSNPSNSKSRQAAQQITLPPIPKSGATAIAIPVPPPETTRTSPVRVAARPSRSLQLPVLPPKPVVVQPVTPAIVTAAPSTSIEIPVPAPETSAVIPTMLPVPTSAPAIAAIPQPSSPSISGDVLPVPGPDIPVGRGGGDLPSVLVASNPLDGTNSLPFPNQGAALGSRYRVVVEVESEGEQAEVAAIAPSAFRTLWNGRMVMQVGSYSNRDNANKMMQTLNSQGLKAAIEPLN</sequence>
<dbReference type="InterPro" id="IPR006633">
    <property type="entry name" value="Carb-bd_sugar_hydrolysis-dom"/>
</dbReference>
<comment type="caution">
    <text evidence="6">The sequence shown here is derived from an EMBL/GenBank/DDBJ whole genome shotgun (WGS) entry which is preliminary data.</text>
</comment>
<dbReference type="SUPFAM" id="SSF110997">
    <property type="entry name" value="Sporulation related repeat"/>
    <property type="match status" value="1"/>
</dbReference>
<dbReference type="InterPro" id="IPR012334">
    <property type="entry name" value="Pectin_lyas_fold"/>
</dbReference>
<dbReference type="PROSITE" id="PS51724">
    <property type="entry name" value="SPOR"/>
    <property type="match status" value="1"/>
</dbReference>
<dbReference type="RefSeq" id="WP_199299172.1">
    <property type="nucleotide sequence ID" value="NZ_JAMPKM010000003.1"/>
</dbReference>
<dbReference type="PANTHER" id="PTHR22990:SF15">
    <property type="entry name" value="F-BOX ONLY PROTEIN 10"/>
    <property type="match status" value="1"/>
</dbReference>
<evidence type="ECO:0000256" key="4">
    <source>
        <dbReference type="SAM" id="MobiDB-lite"/>
    </source>
</evidence>
<keyword evidence="7" id="KW-1185">Reference proteome</keyword>
<keyword evidence="2" id="KW-0677">Repeat</keyword>
<dbReference type="InterPro" id="IPR011459">
    <property type="entry name" value="DUF1565"/>
</dbReference>
<evidence type="ECO:0000313" key="7">
    <source>
        <dbReference type="Proteomes" id="UP001464891"/>
    </source>
</evidence>